<sequence length="32" mass="3641">MPFSLQTPTIFDLQKSIGDCCEQITDNQLKII</sequence>
<dbReference type="EMBL" id="JAUSWH010000002">
    <property type="protein sequence ID" value="MDQ0454732.1"/>
    <property type="molecule type" value="Genomic_DNA"/>
</dbReference>
<accession>A0ABU0IAK3</accession>
<evidence type="ECO:0000313" key="2">
    <source>
        <dbReference type="Proteomes" id="UP001235269"/>
    </source>
</evidence>
<reference evidence="1 2" key="1">
    <citation type="submission" date="2023-07" db="EMBL/GenBank/DDBJ databases">
        <title>Genomic Encyclopedia of Type Strains, Phase IV (KMG-IV): sequencing the most valuable type-strain genomes for metagenomic binning, comparative biology and taxonomic classification.</title>
        <authorList>
            <person name="Goeker M."/>
        </authorList>
    </citation>
    <scope>NUCLEOTIDE SEQUENCE [LARGE SCALE GENOMIC DNA]</scope>
    <source>
        <strain evidence="1 2">DSM 100301</strain>
    </source>
</reference>
<organism evidence="1 2">
    <name type="scientific">Rhizobium paknamense</name>
    <dbReference type="NCBI Taxonomy" id="1206817"/>
    <lineage>
        <taxon>Bacteria</taxon>
        <taxon>Pseudomonadati</taxon>
        <taxon>Pseudomonadota</taxon>
        <taxon>Alphaproteobacteria</taxon>
        <taxon>Hyphomicrobiales</taxon>
        <taxon>Rhizobiaceae</taxon>
        <taxon>Rhizobium/Agrobacterium group</taxon>
        <taxon>Rhizobium</taxon>
    </lineage>
</organism>
<evidence type="ECO:0000313" key="1">
    <source>
        <dbReference type="EMBL" id="MDQ0454732.1"/>
    </source>
</evidence>
<comment type="caution">
    <text evidence="1">The sequence shown here is derived from an EMBL/GenBank/DDBJ whole genome shotgun (WGS) entry which is preliminary data.</text>
</comment>
<proteinExistence type="predicted"/>
<dbReference type="Proteomes" id="UP001235269">
    <property type="component" value="Unassembled WGS sequence"/>
</dbReference>
<name>A0ABU0IAK3_9HYPH</name>
<keyword evidence="2" id="KW-1185">Reference proteome</keyword>
<protein>
    <submittedName>
        <fullName evidence="1">Uncharacterized protein</fullName>
    </submittedName>
</protein>
<gene>
    <name evidence="1" type="ORF">QO005_001059</name>
</gene>